<feature type="region of interest" description="Disordered" evidence="1">
    <location>
        <begin position="1"/>
        <end position="85"/>
    </location>
</feature>
<feature type="compositionally biased region" description="Pro residues" evidence="1">
    <location>
        <begin position="18"/>
        <end position="39"/>
    </location>
</feature>
<dbReference type="EMBL" id="CAVMBE010000023">
    <property type="protein sequence ID" value="CAK4008002.1"/>
    <property type="molecule type" value="Genomic_DNA"/>
</dbReference>
<feature type="compositionally biased region" description="Basic and acidic residues" evidence="1">
    <location>
        <begin position="860"/>
        <end position="879"/>
    </location>
</feature>
<feature type="compositionally biased region" description="Basic and acidic residues" evidence="1">
    <location>
        <begin position="316"/>
        <end position="328"/>
    </location>
</feature>
<keyword evidence="3" id="KW-1185">Reference proteome</keyword>
<feature type="region of interest" description="Disordered" evidence="1">
    <location>
        <begin position="471"/>
        <end position="507"/>
    </location>
</feature>
<comment type="caution">
    <text evidence="2">The sequence shown here is derived from an EMBL/GenBank/DDBJ whole genome shotgun (WGS) entry which is preliminary data.</text>
</comment>
<gene>
    <name evidence="2" type="ORF">LECACI_7A004354</name>
</gene>
<feature type="region of interest" description="Disordered" evidence="1">
    <location>
        <begin position="545"/>
        <end position="603"/>
    </location>
</feature>
<evidence type="ECO:0000313" key="3">
    <source>
        <dbReference type="Proteomes" id="UP001296104"/>
    </source>
</evidence>
<feature type="region of interest" description="Disordered" evidence="1">
    <location>
        <begin position="228"/>
        <end position="260"/>
    </location>
</feature>
<reference evidence="2" key="1">
    <citation type="submission" date="2023-11" db="EMBL/GenBank/DDBJ databases">
        <authorList>
            <person name="Alioto T."/>
            <person name="Alioto T."/>
            <person name="Gomez Garrido J."/>
        </authorList>
    </citation>
    <scope>NUCLEOTIDE SEQUENCE</scope>
</reference>
<dbReference type="AlphaFoldDB" id="A0AAI9E8W1"/>
<feature type="compositionally biased region" description="Polar residues" evidence="1">
    <location>
        <begin position="488"/>
        <end position="507"/>
    </location>
</feature>
<dbReference type="Proteomes" id="UP001296104">
    <property type="component" value="Unassembled WGS sequence"/>
</dbReference>
<feature type="compositionally biased region" description="Polar residues" evidence="1">
    <location>
        <begin position="332"/>
        <end position="351"/>
    </location>
</feature>
<feature type="compositionally biased region" description="Polar residues" evidence="1">
    <location>
        <begin position="569"/>
        <end position="586"/>
    </location>
</feature>
<feature type="region of interest" description="Disordered" evidence="1">
    <location>
        <begin position="626"/>
        <end position="651"/>
    </location>
</feature>
<sequence>MARLRSASVQPQQRLTPSWPPERPSPAHPPPKPIEPAPAPQYESAQNDDTTDMQSSSSTVYSPAAVRKPSPLSEIEHDKSETATPEAACAKLIAERERLGDGPAILDIYRVLWAQHARPPTYSSSALDLLLDAATTEFLTKQLEAELASSDRRTRRSMDRLIGLPWSRGRQKSRGINNDILLTRLQLFAIFSNHGRFLEKLAKLADTVTESNISWEAMVLLLRRASDSRHDGAPAGVRQTKRNGKTGIGRGISTGAEWATKDVDMVQEQLATRTEEDVAGHNESSQQSIPEPVWPSTKRPLSKQRSTKRPAVEPQPDWRQDLRDDSQQDSRNNLQKDSSPEANGSTGSPSSVELGRKAVQPLSDFGFGFDSPDSIASSRRPSSFSFFNSPMLLQDFDSRTVLQELRRLSDEGNSSLGFGFGFRDWQGDRTPTFALSPSHFTSSTNLNNVFNQPEPHPPSARLHPLADASARAPLELRPPRRRPRSHSGDSSLRCSTNNAPVAPIVNNSDLALHQKIVRSEPGPDTQDVTDPQDDTSLQKDIDLQHHTSQDRTGPQDDIIGNFDDEPSVTPESDTTTDLPPQDTATTVKAARASPTESKWHTTRADTTWEASITTAEMRLEKRPLGESNITGNASMAKKPRFEGPRKASRVTNQEAQESIGHVREIFDLAGLDTTSFAPDAVAPRKGPGVAGFADVRGEDAPKSVFILPLPVAASGQPVTYDYHWVLCEYTVEEGQPFMGVYPYTAAPQSDADLKERFEGMIASDLQLLLPTDQTTGLLFEWDFSSSYNETVTPTILDDAPYYLAAKAIFRARGSKTSLPSVVNAPIWRSILTRTLSWHSSPHDAWSLDTFRPALVEEPDDSKPDDRPTDGDSNKEEPSHLQDLAISDNHLHAALSRLDREQDAFNSAAEALGLWWELLTELLDQNGPANEDLQKLSQKRANAQKEWEATNEPCFQQSLAFYTKQLRTHGMSQVKASCADMKSNIERRMKRTAGDKAKEISRALDVARKLTDKWQQMLDQHS</sequence>
<organism evidence="2 3">
    <name type="scientific">Lecanosticta acicola</name>
    <dbReference type="NCBI Taxonomy" id="111012"/>
    <lineage>
        <taxon>Eukaryota</taxon>
        <taxon>Fungi</taxon>
        <taxon>Dikarya</taxon>
        <taxon>Ascomycota</taxon>
        <taxon>Pezizomycotina</taxon>
        <taxon>Dothideomycetes</taxon>
        <taxon>Dothideomycetidae</taxon>
        <taxon>Mycosphaerellales</taxon>
        <taxon>Mycosphaerellaceae</taxon>
        <taxon>Lecanosticta</taxon>
    </lineage>
</organism>
<evidence type="ECO:0000256" key="1">
    <source>
        <dbReference type="SAM" id="MobiDB-lite"/>
    </source>
</evidence>
<proteinExistence type="predicted"/>
<accession>A0AAI9E8W1</accession>
<feature type="region of interest" description="Disordered" evidence="1">
    <location>
        <begin position="855"/>
        <end position="880"/>
    </location>
</feature>
<protein>
    <submittedName>
        <fullName evidence="2">Uncharacterized protein</fullName>
    </submittedName>
</protein>
<evidence type="ECO:0000313" key="2">
    <source>
        <dbReference type="EMBL" id="CAK4008002.1"/>
    </source>
</evidence>
<feature type="region of interest" description="Disordered" evidence="1">
    <location>
        <begin position="272"/>
        <end position="353"/>
    </location>
</feature>
<name>A0AAI9E8W1_9PEZI</name>
<feature type="compositionally biased region" description="Polar residues" evidence="1">
    <location>
        <begin position="7"/>
        <end position="16"/>
    </location>
</feature>